<dbReference type="CDD" id="cd00616">
    <property type="entry name" value="AHBA_syn"/>
    <property type="match status" value="1"/>
</dbReference>
<dbReference type="InterPro" id="IPR015424">
    <property type="entry name" value="PyrdxlP-dep_Trfase"/>
</dbReference>
<keyword evidence="2 3" id="KW-0663">Pyridoxal phosphate</keyword>
<dbReference type="InterPro" id="IPR015422">
    <property type="entry name" value="PyrdxlP-dep_Trfase_small"/>
</dbReference>
<dbReference type="GO" id="GO:0030170">
    <property type="term" value="F:pyridoxal phosphate binding"/>
    <property type="evidence" value="ECO:0007669"/>
    <property type="project" value="TreeGrafter"/>
</dbReference>
<evidence type="ECO:0000313" key="4">
    <source>
        <dbReference type="EMBL" id="PHU34452.1"/>
    </source>
</evidence>
<dbReference type="InterPro" id="IPR015421">
    <property type="entry name" value="PyrdxlP-dep_Trfase_major"/>
</dbReference>
<proteinExistence type="inferred from homology"/>
<protein>
    <submittedName>
        <fullName evidence="4">Capsular biosynthesis protein</fullName>
    </submittedName>
</protein>
<dbReference type="Gene3D" id="3.40.640.10">
    <property type="entry name" value="Type I PLP-dependent aspartate aminotransferase-like (Major domain)"/>
    <property type="match status" value="1"/>
</dbReference>
<dbReference type="GO" id="GO:0008483">
    <property type="term" value="F:transaminase activity"/>
    <property type="evidence" value="ECO:0007669"/>
    <property type="project" value="TreeGrafter"/>
</dbReference>
<dbReference type="PANTHER" id="PTHR30244">
    <property type="entry name" value="TRANSAMINASE"/>
    <property type="match status" value="1"/>
</dbReference>
<dbReference type="PANTHER" id="PTHR30244:SF34">
    <property type="entry name" value="DTDP-4-AMINO-4,6-DIDEOXYGALACTOSE TRANSAMINASE"/>
    <property type="match status" value="1"/>
</dbReference>
<dbReference type="EMBL" id="PDYF01000023">
    <property type="protein sequence ID" value="PHU34452.1"/>
    <property type="molecule type" value="Genomic_DNA"/>
</dbReference>
<feature type="active site" description="Proton acceptor" evidence="1">
    <location>
        <position position="245"/>
    </location>
</feature>
<evidence type="ECO:0000256" key="1">
    <source>
        <dbReference type="PIRSR" id="PIRSR000390-1"/>
    </source>
</evidence>
<sequence>MNNEKNNDLIKRNIPFSPPDITDAEVEEVAKALKSGWITTGPRTKLLERRLAAYIDTGKTDIDCDIQENVDKYSNRVVCLNSATAAEELNFRILGIGEGDEVIVPAYTYTASASAAIHCGAKVVFVDIQKDGNAASHMPEIDYDKLEAAINEKTKAIVMVDLGGIPADYQKVYEIVEKKKDLFHPSIKSENPLEELATKIQKALGRIAVFADCAHSLGASEIINGEKIYAGKLADFSSFSFHAVKNFTTAEGGASVWHLPQSVYNVGVTDAEIYHMYQLLSLHGQSKDALAKSKIGAWEYDIVGPWYKCNMTDIMAGIGLRQLDRYLDLLNRRQTIIDRYDAVCDELGLSHLNHHVDGFDSSNHLYLIRVPEADEEKRNDIIIKLAELGISTNVHYKPLPLMTAYKNFGENIKDYPNSFDYYKNEITLPLHTCLSDDDVDYICDGLRKVIG</sequence>
<accession>A0A2G3DTV1</accession>
<gene>
    <name evidence="4" type="ORF">CSX01_10075</name>
</gene>
<organism evidence="4 5">
    <name type="scientific">Pseudobutyrivibrio ruminis</name>
    <dbReference type="NCBI Taxonomy" id="46206"/>
    <lineage>
        <taxon>Bacteria</taxon>
        <taxon>Bacillati</taxon>
        <taxon>Bacillota</taxon>
        <taxon>Clostridia</taxon>
        <taxon>Lachnospirales</taxon>
        <taxon>Lachnospiraceae</taxon>
        <taxon>Pseudobutyrivibrio</taxon>
    </lineage>
</organism>
<dbReference type="Proteomes" id="UP000225889">
    <property type="component" value="Unassembled WGS sequence"/>
</dbReference>
<reference evidence="4 5" key="1">
    <citation type="submission" date="2017-10" db="EMBL/GenBank/DDBJ databases">
        <title>Resolving the taxonomy of Roseburia spp., Eubacterium rectale and Agathobacter spp. through phylogenomic analysis.</title>
        <authorList>
            <person name="Sheridan P.O."/>
            <person name="Walker A.W."/>
            <person name="Duncan S.H."/>
            <person name="Scott K.P."/>
            <person name="Toole P.W.O."/>
            <person name="Luis P."/>
            <person name="Flint H.J."/>
        </authorList>
    </citation>
    <scope>NUCLEOTIDE SEQUENCE [LARGE SCALE GENOMIC DNA]</scope>
    <source>
        <strain evidence="4 5">JK626</strain>
    </source>
</reference>
<comment type="caution">
    <text evidence="4">The sequence shown here is derived from an EMBL/GenBank/DDBJ whole genome shotgun (WGS) entry which is preliminary data.</text>
</comment>
<dbReference type="SUPFAM" id="SSF53383">
    <property type="entry name" value="PLP-dependent transferases"/>
    <property type="match status" value="1"/>
</dbReference>
<dbReference type="PIRSF" id="PIRSF000390">
    <property type="entry name" value="PLP_StrS"/>
    <property type="match status" value="1"/>
</dbReference>
<dbReference type="Pfam" id="PF01041">
    <property type="entry name" value="DegT_DnrJ_EryC1"/>
    <property type="match status" value="3"/>
</dbReference>
<reference evidence="4 5" key="2">
    <citation type="submission" date="2017-10" db="EMBL/GenBank/DDBJ databases">
        <authorList>
            <person name="Banno H."/>
            <person name="Chua N.-H."/>
        </authorList>
    </citation>
    <scope>NUCLEOTIDE SEQUENCE [LARGE SCALE GENOMIC DNA]</scope>
    <source>
        <strain evidence="4 5">JK626</strain>
    </source>
</reference>
<dbReference type="InterPro" id="IPR000653">
    <property type="entry name" value="DegT/StrS_aminotransferase"/>
</dbReference>
<dbReference type="GO" id="GO:0000271">
    <property type="term" value="P:polysaccharide biosynthetic process"/>
    <property type="evidence" value="ECO:0007669"/>
    <property type="project" value="TreeGrafter"/>
</dbReference>
<evidence type="ECO:0000256" key="2">
    <source>
        <dbReference type="PIRSR" id="PIRSR000390-2"/>
    </source>
</evidence>
<dbReference type="RefSeq" id="WP_099392287.1">
    <property type="nucleotide sequence ID" value="NZ_PDYF01000023.1"/>
</dbReference>
<dbReference type="Gene3D" id="3.90.1150.10">
    <property type="entry name" value="Aspartate Aminotransferase, domain 1"/>
    <property type="match status" value="1"/>
</dbReference>
<evidence type="ECO:0000313" key="5">
    <source>
        <dbReference type="Proteomes" id="UP000225889"/>
    </source>
</evidence>
<dbReference type="FunFam" id="3.90.1150.10:FF:000092">
    <property type="entry name" value="Capsular polysaccharide biosynthesis protein"/>
    <property type="match status" value="1"/>
</dbReference>
<dbReference type="AlphaFoldDB" id="A0A2G3DTV1"/>
<feature type="modified residue" description="N6-(pyridoxal phosphate)lysine" evidence="2">
    <location>
        <position position="245"/>
    </location>
</feature>
<comment type="similarity">
    <text evidence="3">Belongs to the DegT/DnrJ/EryC1 family.</text>
</comment>
<evidence type="ECO:0000256" key="3">
    <source>
        <dbReference type="RuleBase" id="RU004508"/>
    </source>
</evidence>
<name>A0A2G3DTV1_9FIRM</name>